<proteinExistence type="predicted"/>
<dbReference type="OrthoDB" id="2196255at2759"/>
<dbReference type="Proteomes" id="UP000051530">
    <property type="component" value="Unassembled WGS sequence"/>
</dbReference>
<accession>A0A0R0M1F1</accession>
<comment type="caution">
    <text evidence="1">The sequence shown here is derived from an EMBL/GenBank/DDBJ whole genome shotgun (WGS) entry which is preliminary data.</text>
</comment>
<organism evidence="1 2">
    <name type="scientific">Pseudoloma neurophilia</name>
    <dbReference type="NCBI Taxonomy" id="146866"/>
    <lineage>
        <taxon>Eukaryota</taxon>
        <taxon>Fungi</taxon>
        <taxon>Fungi incertae sedis</taxon>
        <taxon>Microsporidia</taxon>
        <taxon>Pseudoloma</taxon>
    </lineage>
</organism>
<evidence type="ECO:0000313" key="1">
    <source>
        <dbReference type="EMBL" id="KRH95292.1"/>
    </source>
</evidence>
<dbReference type="EMBL" id="LGUB01000001">
    <property type="protein sequence ID" value="KRH95292.1"/>
    <property type="molecule type" value="Genomic_DNA"/>
</dbReference>
<name>A0A0R0M1F1_9MICR</name>
<evidence type="ECO:0000313" key="2">
    <source>
        <dbReference type="Proteomes" id="UP000051530"/>
    </source>
</evidence>
<sequence>MVQVSKDSLILDQLFQIIKKNNLKQSIYYTCTVFHRKIQLNKENFLIENNNFKLEDLESDYYILALLALSCKANDVEMPSSILHSVMEVSKVKADPSKNKPDSESKSDLSETKIALDFLYHQKKVTSIESYLPLLFNYELHTPCPFIRVLGLLIILNERGILIQENVKKSGLPSLMTDIDAPQVLVDILFQQSVNNLLIILKDSNILNYKINELAISAIPLDVDLFDGLKMWDAVDRKQIQMIRDRNLSVQ</sequence>
<protein>
    <submittedName>
        <fullName evidence="1">Uncharacterized protein</fullName>
    </submittedName>
</protein>
<dbReference type="AlphaFoldDB" id="A0A0R0M1F1"/>
<dbReference type="VEuPathDB" id="MicrosporidiaDB:M153_100027002"/>
<reference evidence="1 2" key="1">
    <citation type="submission" date="2015-07" db="EMBL/GenBank/DDBJ databases">
        <title>The genome of Pseudoloma neurophilia, a relevant intracellular parasite of the zebrafish.</title>
        <authorList>
            <person name="Ndikumana S."/>
            <person name="Pelin A."/>
            <person name="Sanders J."/>
            <person name="Corradi N."/>
        </authorList>
    </citation>
    <scope>NUCLEOTIDE SEQUENCE [LARGE SCALE GENOMIC DNA]</scope>
    <source>
        <strain evidence="1 2">MK1</strain>
    </source>
</reference>
<gene>
    <name evidence="1" type="ORF">M153_100027002</name>
</gene>
<keyword evidence="2" id="KW-1185">Reference proteome</keyword>